<sequence>MTGDTLLQTAEFNPAVKTYWLINWIIISVLTLVGIPLLLISIPIAMMVCHHILRAMSAELYERKLVVRRGILFTVEKSIPLEKITDVAMMQGPLMRMLGLHRLTFETAGQSGNGALVSLVGIVEAAAFREAILRQKDQLQDGQSNKTEATGAPSEMAELIQSVRNIEALLTEIVNRK</sequence>
<proteinExistence type="predicted"/>
<dbReference type="EMBL" id="JBHSUS010000001">
    <property type="protein sequence ID" value="MFC6441274.1"/>
    <property type="molecule type" value="Genomic_DNA"/>
</dbReference>
<evidence type="ECO:0000256" key="1">
    <source>
        <dbReference type="SAM" id="Phobius"/>
    </source>
</evidence>
<dbReference type="PANTHER" id="PTHR37938:SF1">
    <property type="entry name" value="BLL0215 PROTEIN"/>
    <property type="match status" value="1"/>
</dbReference>
<evidence type="ECO:0000313" key="3">
    <source>
        <dbReference type="EMBL" id="MFC6441274.1"/>
    </source>
</evidence>
<comment type="caution">
    <text evidence="3">The sequence shown here is derived from an EMBL/GenBank/DDBJ whole genome shotgun (WGS) entry which is preliminary data.</text>
</comment>
<keyword evidence="1" id="KW-0812">Transmembrane</keyword>
<keyword evidence="4" id="KW-1185">Reference proteome</keyword>
<dbReference type="InterPro" id="IPR005182">
    <property type="entry name" value="YdbS-like_PH"/>
</dbReference>
<organism evidence="3 4">
    <name type="scientific">Pseudobowmanella zhangzhouensis</name>
    <dbReference type="NCBI Taxonomy" id="1537679"/>
    <lineage>
        <taxon>Bacteria</taxon>
        <taxon>Pseudomonadati</taxon>
        <taxon>Pseudomonadota</taxon>
        <taxon>Gammaproteobacteria</taxon>
        <taxon>Alteromonadales</taxon>
        <taxon>Alteromonadaceae</taxon>
    </lineage>
</organism>
<keyword evidence="1" id="KW-1133">Transmembrane helix</keyword>
<dbReference type="Pfam" id="PF03703">
    <property type="entry name" value="bPH_2"/>
    <property type="match status" value="1"/>
</dbReference>
<keyword evidence="1" id="KW-0472">Membrane</keyword>
<evidence type="ECO:0000313" key="4">
    <source>
        <dbReference type="Proteomes" id="UP001596364"/>
    </source>
</evidence>
<feature type="domain" description="YdbS-like PH" evidence="2">
    <location>
        <begin position="61"/>
        <end position="132"/>
    </location>
</feature>
<protein>
    <submittedName>
        <fullName evidence="3">PH domain-containing protein</fullName>
    </submittedName>
</protein>
<reference evidence="4" key="1">
    <citation type="journal article" date="2019" name="Int. J. Syst. Evol. Microbiol.">
        <title>The Global Catalogue of Microorganisms (GCM) 10K type strain sequencing project: providing services to taxonomists for standard genome sequencing and annotation.</title>
        <authorList>
            <consortium name="The Broad Institute Genomics Platform"/>
            <consortium name="The Broad Institute Genome Sequencing Center for Infectious Disease"/>
            <person name="Wu L."/>
            <person name="Ma J."/>
        </authorList>
    </citation>
    <scope>NUCLEOTIDE SEQUENCE [LARGE SCALE GENOMIC DNA]</scope>
    <source>
        <strain evidence="4">CGMCC 1.16031</strain>
    </source>
</reference>
<gene>
    <name evidence="3" type="ORF">ACFP85_14065</name>
</gene>
<feature type="transmembrane region" description="Helical" evidence="1">
    <location>
        <begin position="20"/>
        <end position="53"/>
    </location>
</feature>
<name>A0ABW1XRB1_9ALTE</name>
<dbReference type="RefSeq" id="WP_131257958.1">
    <property type="nucleotide sequence ID" value="NZ_JBHSUS010000001.1"/>
</dbReference>
<dbReference type="PANTHER" id="PTHR37938">
    <property type="entry name" value="BLL0215 PROTEIN"/>
    <property type="match status" value="1"/>
</dbReference>
<evidence type="ECO:0000259" key="2">
    <source>
        <dbReference type="Pfam" id="PF03703"/>
    </source>
</evidence>
<accession>A0ABW1XRB1</accession>
<dbReference type="Proteomes" id="UP001596364">
    <property type="component" value="Unassembled WGS sequence"/>
</dbReference>